<dbReference type="Gene3D" id="1.10.3720.10">
    <property type="entry name" value="MetI-like"/>
    <property type="match status" value="1"/>
</dbReference>
<dbReference type="PROSITE" id="PS50928">
    <property type="entry name" value="ABC_TM1"/>
    <property type="match status" value="1"/>
</dbReference>
<evidence type="ECO:0000313" key="9">
    <source>
        <dbReference type="EMBL" id="GIG97247.1"/>
    </source>
</evidence>
<dbReference type="Proteomes" id="UP000621500">
    <property type="component" value="Unassembled WGS sequence"/>
</dbReference>
<feature type="transmembrane region" description="Helical" evidence="7">
    <location>
        <begin position="243"/>
        <end position="262"/>
    </location>
</feature>
<dbReference type="SUPFAM" id="SSF161098">
    <property type="entry name" value="MetI-like"/>
    <property type="match status" value="1"/>
</dbReference>
<gene>
    <name evidence="9" type="ORF">Pma05_38200</name>
</gene>
<dbReference type="InterPro" id="IPR035906">
    <property type="entry name" value="MetI-like_sf"/>
</dbReference>
<accession>A0ABQ4ERE8</accession>
<dbReference type="Pfam" id="PF00528">
    <property type="entry name" value="BPD_transp_1"/>
    <property type="match status" value="1"/>
</dbReference>
<feature type="transmembrane region" description="Helical" evidence="7">
    <location>
        <begin position="77"/>
        <end position="96"/>
    </location>
</feature>
<evidence type="ECO:0000256" key="7">
    <source>
        <dbReference type="RuleBase" id="RU363032"/>
    </source>
</evidence>
<keyword evidence="5 7" id="KW-1133">Transmembrane helix</keyword>
<keyword evidence="2 7" id="KW-0813">Transport</keyword>
<protein>
    <submittedName>
        <fullName evidence="9">Lactose ABC transporter permease</fullName>
    </submittedName>
</protein>
<name>A0ABQ4ERE8_9ACTN</name>
<evidence type="ECO:0000256" key="2">
    <source>
        <dbReference type="ARBA" id="ARBA00022448"/>
    </source>
</evidence>
<evidence type="ECO:0000256" key="4">
    <source>
        <dbReference type="ARBA" id="ARBA00022692"/>
    </source>
</evidence>
<feature type="transmembrane region" description="Helical" evidence="7">
    <location>
        <begin position="108"/>
        <end position="129"/>
    </location>
</feature>
<evidence type="ECO:0000259" key="8">
    <source>
        <dbReference type="PROSITE" id="PS50928"/>
    </source>
</evidence>
<keyword evidence="4 7" id="KW-0812">Transmembrane</keyword>
<feature type="transmembrane region" description="Helical" evidence="7">
    <location>
        <begin position="196"/>
        <end position="216"/>
    </location>
</feature>
<evidence type="ECO:0000256" key="6">
    <source>
        <dbReference type="ARBA" id="ARBA00023136"/>
    </source>
</evidence>
<proteinExistence type="inferred from homology"/>
<keyword evidence="10" id="KW-1185">Reference proteome</keyword>
<feature type="transmembrane region" description="Helical" evidence="7">
    <location>
        <begin position="12"/>
        <end position="36"/>
    </location>
</feature>
<dbReference type="InterPro" id="IPR000515">
    <property type="entry name" value="MetI-like"/>
</dbReference>
<keyword evidence="6 7" id="KW-0472">Membrane</keyword>
<feature type="domain" description="ABC transmembrane type-1" evidence="8">
    <location>
        <begin position="73"/>
        <end position="262"/>
    </location>
</feature>
<comment type="subcellular location">
    <subcellularLocation>
        <location evidence="1 7">Cell membrane</location>
        <topology evidence="1 7">Multi-pass membrane protein</topology>
    </subcellularLocation>
</comment>
<dbReference type="PANTHER" id="PTHR43744:SF3">
    <property type="entry name" value="LACTOSE TRANSPORT SYSTEM PERMEASE PROTEIN LACG"/>
    <property type="match status" value="1"/>
</dbReference>
<feature type="transmembrane region" description="Helical" evidence="7">
    <location>
        <begin position="141"/>
        <end position="158"/>
    </location>
</feature>
<evidence type="ECO:0000256" key="3">
    <source>
        <dbReference type="ARBA" id="ARBA00022475"/>
    </source>
</evidence>
<dbReference type="PANTHER" id="PTHR43744">
    <property type="entry name" value="ABC TRANSPORTER PERMEASE PROTEIN MG189-RELATED-RELATED"/>
    <property type="match status" value="1"/>
</dbReference>
<keyword evidence="3" id="KW-1003">Cell membrane</keyword>
<evidence type="ECO:0000256" key="1">
    <source>
        <dbReference type="ARBA" id="ARBA00004651"/>
    </source>
</evidence>
<dbReference type="EMBL" id="BONX01000024">
    <property type="protein sequence ID" value="GIG97247.1"/>
    <property type="molecule type" value="Genomic_DNA"/>
</dbReference>
<evidence type="ECO:0000313" key="10">
    <source>
        <dbReference type="Proteomes" id="UP000621500"/>
    </source>
</evidence>
<comment type="caution">
    <text evidence="9">The sequence shown here is derived from an EMBL/GenBank/DDBJ whole genome shotgun (WGS) entry which is preliminary data.</text>
</comment>
<reference evidence="9 10" key="1">
    <citation type="submission" date="2021-01" db="EMBL/GenBank/DDBJ databases">
        <title>Whole genome shotgun sequence of Plantactinospora mayteni NBRC 109088.</title>
        <authorList>
            <person name="Komaki H."/>
            <person name="Tamura T."/>
        </authorList>
    </citation>
    <scope>NUCLEOTIDE SEQUENCE [LARGE SCALE GENOMIC DNA]</scope>
    <source>
        <strain evidence="9 10">NBRC 109088</strain>
    </source>
</reference>
<evidence type="ECO:0000256" key="5">
    <source>
        <dbReference type="ARBA" id="ARBA00022989"/>
    </source>
</evidence>
<sequence>MYRIRRTLRSLLTYVLLCAIAVLFMAPFALLLSTALKSSGQDVFGFPPQWIPRPPVLTWFGEAWSTIPFARYLLNSVIYEIGIIPAYLVVSALTAYPLAVMRFRGRTVLFYLFLATMFMPAEVLLIPRFMVVSQLGLNDTYVGVMLPAILSAIGIFLLRQTFAAVPRELLDAAAIDGCGHLRVLWHVMVPVARPTFAVLSILGFISVWNSFIWPLVVLNDTDKYPIVLGLAFLSGIAGNDVRGLAAGTIISIIPITVFFLLMQRHILDGMSGAVKG</sequence>
<comment type="similarity">
    <text evidence="7">Belongs to the binding-protein-dependent transport system permease family.</text>
</comment>
<dbReference type="CDD" id="cd06261">
    <property type="entry name" value="TM_PBP2"/>
    <property type="match status" value="1"/>
</dbReference>
<organism evidence="9 10">
    <name type="scientific">Plantactinospora mayteni</name>
    <dbReference type="NCBI Taxonomy" id="566021"/>
    <lineage>
        <taxon>Bacteria</taxon>
        <taxon>Bacillati</taxon>
        <taxon>Actinomycetota</taxon>
        <taxon>Actinomycetes</taxon>
        <taxon>Micromonosporales</taxon>
        <taxon>Micromonosporaceae</taxon>
        <taxon>Plantactinospora</taxon>
    </lineage>
</organism>